<feature type="compositionally biased region" description="Acidic residues" evidence="1">
    <location>
        <begin position="67"/>
        <end position="78"/>
    </location>
</feature>
<feature type="region of interest" description="Disordered" evidence="1">
    <location>
        <begin position="1"/>
        <end position="78"/>
    </location>
</feature>
<protein>
    <submittedName>
        <fullName evidence="2">Uncharacterized protein</fullName>
    </submittedName>
</protein>
<sequence length="78" mass="8518">MSKSDGMAPGLSPEDQARARAAMENLRRRHEEGMYRGRPAIPEKTDSMVPGISVVRPAPGPPVPFDVDGEEEEDDVND</sequence>
<dbReference type="EMBL" id="JAWDIT010000002">
    <property type="protein sequence ID" value="MDU0345176.1"/>
    <property type="molecule type" value="Genomic_DNA"/>
</dbReference>
<dbReference type="RefSeq" id="WP_316003810.1">
    <property type="nucleotide sequence ID" value="NZ_JAWDIT010000002.1"/>
</dbReference>
<gene>
    <name evidence="2" type="ORF">RWH44_05620</name>
</gene>
<dbReference type="Proteomes" id="UP001261125">
    <property type="component" value="Unassembled WGS sequence"/>
</dbReference>
<comment type="caution">
    <text evidence="2">The sequence shown here is derived from an EMBL/GenBank/DDBJ whole genome shotgun (WGS) entry which is preliminary data.</text>
</comment>
<accession>A0ABU3SKP4</accession>
<feature type="compositionally biased region" description="Basic and acidic residues" evidence="1">
    <location>
        <begin position="25"/>
        <end position="46"/>
    </location>
</feature>
<evidence type="ECO:0000313" key="2">
    <source>
        <dbReference type="EMBL" id="MDU0345176.1"/>
    </source>
</evidence>
<name>A0ABU3SKP4_9MICO</name>
<evidence type="ECO:0000313" key="3">
    <source>
        <dbReference type="Proteomes" id="UP001261125"/>
    </source>
</evidence>
<reference evidence="2 3" key="1">
    <citation type="submission" date="2023-09" db="EMBL/GenBank/DDBJ databases">
        <title>Microbacterium fusihabitans sp. nov., Microbacterium phycihabitans sp. nov., and Microbacterium cervinum sp. nov., isolated from dried seaweeds of beach.</title>
        <authorList>
            <person name="Lee S.D."/>
        </authorList>
    </citation>
    <scope>NUCLEOTIDE SEQUENCE [LARGE SCALE GENOMIC DNA]</scope>
    <source>
        <strain evidence="2 3">KSW2-29</strain>
    </source>
</reference>
<organism evidence="2 3">
    <name type="scientific">Microbacterium phycohabitans</name>
    <dbReference type="NCBI Taxonomy" id="3075993"/>
    <lineage>
        <taxon>Bacteria</taxon>
        <taxon>Bacillati</taxon>
        <taxon>Actinomycetota</taxon>
        <taxon>Actinomycetes</taxon>
        <taxon>Micrococcales</taxon>
        <taxon>Microbacteriaceae</taxon>
        <taxon>Microbacterium</taxon>
    </lineage>
</organism>
<proteinExistence type="predicted"/>
<keyword evidence="3" id="KW-1185">Reference proteome</keyword>
<evidence type="ECO:0000256" key="1">
    <source>
        <dbReference type="SAM" id="MobiDB-lite"/>
    </source>
</evidence>